<dbReference type="GO" id="GO:0005840">
    <property type="term" value="C:ribosome"/>
    <property type="evidence" value="ECO:0007669"/>
    <property type="project" value="UniProtKB-KW"/>
</dbReference>
<feature type="compositionally biased region" description="Basic and acidic residues" evidence="4">
    <location>
        <begin position="365"/>
        <end position="385"/>
    </location>
</feature>
<comment type="similarity">
    <text evidence="1">Belongs to the bacterial ribosomal protein bS1 family.</text>
</comment>
<accession>A0ABY4PD62</accession>
<dbReference type="InterPro" id="IPR050437">
    <property type="entry name" value="Ribos_protein_bS1-like"/>
</dbReference>
<dbReference type="InterPro" id="IPR035104">
    <property type="entry name" value="Ribosomal_protein_S1-like"/>
</dbReference>
<dbReference type="Proteomes" id="UP000831947">
    <property type="component" value="Chromosome"/>
</dbReference>
<reference evidence="6 7" key="1">
    <citation type="journal article" date="2022" name="Int. J. Syst. Evol. Microbiol.">
        <title>Apilactobacillus apisilvae sp. nov., Nicolia spurrieriana gen. nov. sp. nov., Bombilactobacillus folatiphilus sp. nov. and Bombilactobacillus thymidiniphilus sp. nov., four new lactic acid bacterial isolates from stingless bees Tetragonula carbonaria and Austroplebeia australis.</title>
        <authorList>
            <person name="Oliphant S.A."/>
            <person name="Watson-Haigh N.S."/>
            <person name="Sumby K.M."/>
            <person name="Gardner J."/>
            <person name="Groom S."/>
            <person name="Jiranek V."/>
        </authorList>
    </citation>
    <scope>NUCLEOTIDE SEQUENCE [LARGE SCALE GENOMIC DNA]</scope>
    <source>
        <strain evidence="6 7">SG4_A1</strain>
    </source>
</reference>
<evidence type="ECO:0000256" key="2">
    <source>
        <dbReference type="ARBA" id="ARBA00022980"/>
    </source>
</evidence>
<protein>
    <submittedName>
        <fullName evidence="6">30S ribosomal protein S1</fullName>
    </submittedName>
</protein>
<evidence type="ECO:0000313" key="6">
    <source>
        <dbReference type="EMBL" id="UQS83718.1"/>
    </source>
</evidence>
<organism evidence="6 7">
    <name type="scientific">Bombilactobacillus thymidiniphilus</name>
    <dbReference type="NCBI Taxonomy" id="2923363"/>
    <lineage>
        <taxon>Bacteria</taxon>
        <taxon>Bacillati</taxon>
        <taxon>Bacillota</taxon>
        <taxon>Bacilli</taxon>
        <taxon>Lactobacillales</taxon>
        <taxon>Lactobacillaceae</taxon>
        <taxon>Bombilactobacillus</taxon>
    </lineage>
</organism>
<name>A0ABY4PD62_9LACO</name>
<evidence type="ECO:0000256" key="4">
    <source>
        <dbReference type="SAM" id="MobiDB-lite"/>
    </source>
</evidence>
<dbReference type="Gene3D" id="2.40.50.140">
    <property type="entry name" value="Nucleic acid-binding proteins"/>
    <property type="match status" value="4"/>
</dbReference>
<proteinExistence type="inferred from homology"/>
<keyword evidence="3" id="KW-0687">Ribonucleoprotein</keyword>
<dbReference type="InterPro" id="IPR012340">
    <property type="entry name" value="NA-bd_OB-fold"/>
</dbReference>
<feature type="domain" description="S1 motif" evidence="5">
    <location>
        <begin position="24"/>
        <end position="97"/>
    </location>
</feature>
<dbReference type="PRINTS" id="PR00681">
    <property type="entry name" value="RIBOSOMALS1"/>
</dbReference>
<gene>
    <name evidence="6" type="primary">rpsA</name>
    <name evidence="6" type="ORF">MOO47_00515</name>
</gene>
<dbReference type="RefSeq" id="WP_249512903.1">
    <property type="nucleotide sequence ID" value="NZ_CP093365.1"/>
</dbReference>
<dbReference type="CDD" id="cd04465">
    <property type="entry name" value="S1_RPS1_repeat_ec2_hs2"/>
    <property type="match status" value="1"/>
</dbReference>
<dbReference type="Pfam" id="PF00575">
    <property type="entry name" value="S1"/>
    <property type="match status" value="4"/>
</dbReference>
<dbReference type="SUPFAM" id="SSF50249">
    <property type="entry name" value="Nucleic acid-binding proteins"/>
    <property type="match status" value="4"/>
</dbReference>
<dbReference type="SMART" id="SM00316">
    <property type="entry name" value="S1"/>
    <property type="match status" value="4"/>
</dbReference>
<feature type="domain" description="S1 motif" evidence="5">
    <location>
        <begin position="202"/>
        <end position="270"/>
    </location>
</feature>
<evidence type="ECO:0000313" key="7">
    <source>
        <dbReference type="Proteomes" id="UP000831947"/>
    </source>
</evidence>
<dbReference type="NCBIfam" id="NF005208">
    <property type="entry name" value="PRK06676.1"/>
    <property type="match status" value="1"/>
</dbReference>
<keyword evidence="7" id="KW-1185">Reference proteome</keyword>
<dbReference type="InterPro" id="IPR003029">
    <property type="entry name" value="S1_domain"/>
</dbReference>
<dbReference type="EMBL" id="CP093365">
    <property type="protein sequence ID" value="UQS83718.1"/>
    <property type="molecule type" value="Genomic_DNA"/>
</dbReference>
<evidence type="ECO:0000256" key="1">
    <source>
        <dbReference type="ARBA" id="ARBA00006767"/>
    </source>
</evidence>
<evidence type="ECO:0000256" key="3">
    <source>
        <dbReference type="ARBA" id="ARBA00023274"/>
    </source>
</evidence>
<dbReference type="PANTHER" id="PTHR10724">
    <property type="entry name" value="30S RIBOSOMAL PROTEIN S1"/>
    <property type="match status" value="1"/>
</dbReference>
<sequence>MAEDNNSINPMEQALDDFDQVQVGDIVTTEVLSVEDGQLIVGIDNSGVEGVVPIKELTADRKANIHDIAKTGDRLELLVTRRSTSDKEDGSFILSKRRIENKKAYEQMAQLMAADQHVEGQVSGTVKSGLLVDVDGLRGFIPASMISDHFVRDLKAYVGKTLELKIVEVDPAKNRFVLSHREIAQAERQQQQAEIMAKILPGDIIEAKVSRLTNFGAFIDLGGMDGLVHVSQISYNHVDKPSDVLKPDQDVKVKVLDVDKEHGRVSLSIKAAQPGPWDTISEKIATGDEVEGTVKRLTDFGAFVEVLPGIEGLVHVSQISWNHIDKPSDVLSVGEKVQLKVLNVEPDKKRLGLSIKALVANPHAKKQDSDTEEKIDYTLPDEERGFSMGDIVQDEADN</sequence>
<dbReference type="PANTHER" id="PTHR10724:SF7">
    <property type="entry name" value="SMALL RIBOSOMAL SUBUNIT PROTEIN BS1C"/>
    <property type="match status" value="1"/>
</dbReference>
<evidence type="ECO:0000259" key="5">
    <source>
        <dbReference type="PROSITE" id="PS50126"/>
    </source>
</evidence>
<dbReference type="PROSITE" id="PS50126">
    <property type="entry name" value="S1"/>
    <property type="match status" value="4"/>
</dbReference>
<feature type="domain" description="S1 motif" evidence="5">
    <location>
        <begin position="115"/>
        <end position="181"/>
    </location>
</feature>
<dbReference type="CDD" id="cd05688">
    <property type="entry name" value="S1_RPS1_repeat_ec3"/>
    <property type="match status" value="2"/>
</dbReference>
<feature type="region of interest" description="Disordered" evidence="4">
    <location>
        <begin position="362"/>
        <end position="398"/>
    </location>
</feature>
<feature type="domain" description="S1 motif" evidence="5">
    <location>
        <begin position="287"/>
        <end position="356"/>
    </location>
</feature>
<keyword evidence="2 6" id="KW-0689">Ribosomal protein</keyword>